<evidence type="ECO:0000313" key="11">
    <source>
        <dbReference type="EMBL" id="WZL69312.1"/>
    </source>
</evidence>
<evidence type="ECO:0000256" key="1">
    <source>
        <dbReference type="ARBA" id="ARBA00005006"/>
    </source>
</evidence>
<dbReference type="Pfam" id="PF04262">
    <property type="entry name" value="Glu_cys_ligase"/>
    <property type="match status" value="1"/>
</dbReference>
<evidence type="ECO:0000259" key="10">
    <source>
        <dbReference type="Pfam" id="PF04262"/>
    </source>
</evidence>
<keyword evidence="4 8" id="KW-0317">Glutathione biosynthesis</keyword>
<evidence type="ECO:0000256" key="7">
    <source>
        <dbReference type="ARBA" id="ARBA00048819"/>
    </source>
</evidence>
<dbReference type="PANTHER" id="PTHR38761:SF1">
    <property type="entry name" value="GLUTAMATE--CYSTEINE LIGASE"/>
    <property type="match status" value="1"/>
</dbReference>
<organism evidence="11 12">
    <name type="scientific">Defluviitalea saccharophila</name>
    <dbReference type="NCBI Taxonomy" id="879970"/>
    <lineage>
        <taxon>Bacteria</taxon>
        <taxon>Bacillati</taxon>
        <taxon>Bacillota</taxon>
        <taxon>Clostridia</taxon>
        <taxon>Lachnospirales</taxon>
        <taxon>Defluviitaleaceae</taxon>
        <taxon>Defluviitalea</taxon>
    </lineage>
</organism>
<comment type="similarity">
    <text evidence="8">Belongs to the glutamate--cysteine ligase type 1 family.</text>
</comment>
<evidence type="ECO:0000256" key="2">
    <source>
        <dbReference type="ARBA" id="ARBA00012220"/>
    </source>
</evidence>
<reference evidence="11 12" key="1">
    <citation type="submission" date="2023-03" db="EMBL/GenBank/DDBJ databases">
        <title>Novel Species.</title>
        <authorList>
            <person name="Ma S."/>
        </authorList>
    </citation>
    <scope>NUCLEOTIDE SEQUENCE [LARGE SCALE GENOMIC DNA]</scope>
    <source>
        <strain evidence="11 12">LIND6LT2</strain>
    </source>
</reference>
<dbReference type="EMBL" id="CP121687">
    <property type="protein sequence ID" value="WZL69312.1"/>
    <property type="molecule type" value="Genomic_DNA"/>
</dbReference>
<comment type="catalytic activity">
    <reaction evidence="7 9">
        <text>L-cysteine + L-glutamate + ATP = gamma-L-glutamyl-L-cysteine + ADP + phosphate + H(+)</text>
        <dbReference type="Rhea" id="RHEA:13285"/>
        <dbReference type="ChEBI" id="CHEBI:15378"/>
        <dbReference type="ChEBI" id="CHEBI:29985"/>
        <dbReference type="ChEBI" id="CHEBI:30616"/>
        <dbReference type="ChEBI" id="CHEBI:35235"/>
        <dbReference type="ChEBI" id="CHEBI:43474"/>
        <dbReference type="ChEBI" id="CHEBI:58173"/>
        <dbReference type="ChEBI" id="CHEBI:456216"/>
        <dbReference type="EC" id="6.3.2.2"/>
    </reaction>
</comment>
<keyword evidence="5" id="KW-0547">Nucleotide-binding</keyword>
<comment type="pathway">
    <text evidence="1 9">Sulfur metabolism; glutathione biosynthesis; glutathione from L-cysteine and L-glutamate: step 1/2.</text>
</comment>
<evidence type="ECO:0000256" key="6">
    <source>
        <dbReference type="ARBA" id="ARBA00022840"/>
    </source>
</evidence>
<evidence type="ECO:0000256" key="8">
    <source>
        <dbReference type="RuleBase" id="RU003544"/>
    </source>
</evidence>
<evidence type="ECO:0000256" key="9">
    <source>
        <dbReference type="RuleBase" id="RU004391"/>
    </source>
</evidence>
<accession>A0ABZ2Y1V4</accession>
<dbReference type="SUPFAM" id="SSF55931">
    <property type="entry name" value="Glutamine synthetase/guanido kinase"/>
    <property type="match status" value="1"/>
</dbReference>
<dbReference type="EC" id="6.3.2.2" evidence="2 9"/>
<dbReference type="InterPro" id="IPR014746">
    <property type="entry name" value="Gln_synth/guanido_kin_cat_dom"/>
</dbReference>
<protein>
    <recommendedName>
        <fullName evidence="2 9">Glutamate--cysteine ligase</fullName>
        <ecNumber evidence="2 9">6.3.2.2</ecNumber>
    </recommendedName>
</protein>
<sequence>MNWNFTELLNLFSGHNKAKLLLDGTWGIERETPRVTPTGDLALTEHPKALEDKLEHPNITTDFSESQIEIITDPYPDIEETYRNLKAIHLEVEKVLENEYLWPMSMPPRLPKEEDIPIAKFNASKEGRKRTIYRNGLALRYGKKMQMICGLHYNFAFGEAIMDYLFQHYGQNKSKREFTDEIYFAVARNFLKYRWLLIYLFGASPVFHSSYKPALDMKLEAATSLRVSPFGYGNTFQKGNLVTYNTLSQYLEDVRELLTTKCEEFAKLGIYRGNEQVQLNDHILQDEGELYSFVRFKQSLQKDETQITALEKRGVKYIEVRILDINPFDPAGISIEQLYFMQIFMLFCLFEDRSPVPREILEEADRNHDAVALYGRQKHLMLEDYENQKITLQDWAEAIFEKLKMIAVYMDQPSKDKKYELVIHEEYEIIRDISKLPSSKICEGIKKCGGDYLQFGMERAVLNKINL</sequence>
<dbReference type="GO" id="GO:0004357">
    <property type="term" value="F:glutamate-cysteine ligase activity"/>
    <property type="evidence" value="ECO:0007669"/>
    <property type="project" value="UniProtKB-EC"/>
</dbReference>
<evidence type="ECO:0000256" key="5">
    <source>
        <dbReference type="ARBA" id="ARBA00022741"/>
    </source>
</evidence>
<feature type="domain" description="Glutamate--cysteine ligase" evidence="10">
    <location>
        <begin position="10"/>
        <end position="371"/>
    </location>
</feature>
<keyword evidence="3 8" id="KW-0436">Ligase</keyword>
<keyword evidence="12" id="KW-1185">Reference proteome</keyword>
<evidence type="ECO:0000256" key="4">
    <source>
        <dbReference type="ARBA" id="ARBA00022684"/>
    </source>
</evidence>
<gene>
    <name evidence="11" type="ORF">QBE51_10975</name>
</gene>
<dbReference type="Gene3D" id="3.30.590.20">
    <property type="match status" value="1"/>
</dbReference>
<name>A0ABZ2Y1V4_9FIRM</name>
<keyword evidence="6" id="KW-0067">ATP-binding</keyword>
<evidence type="ECO:0000256" key="3">
    <source>
        <dbReference type="ARBA" id="ARBA00022598"/>
    </source>
</evidence>
<evidence type="ECO:0000313" key="12">
    <source>
        <dbReference type="Proteomes" id="UP001486565"/>
    </source>
</evidence>
<proteinExistence type="inferred from homology"/>
<dbReference type="RefSeq" id="WP_341876308.1">
    <property type="nucleotide sequence ID" value="NZ_CP121687.1"/>
</dbReference>
<dbReference type="PANTHER" id="PTHR38761">
    <property type="entry name" value="GLUTAMATE--CYSTEINE LIGASE"/>
    <property type="match status" value="1"/>
</dbReference>
<dbReference type="Proteomes" id="UP001486565">
    <property type="component" value="Chromosome"/>
</dbReference>
<dbReference type="InterPro" id="IPR007370">
    <property type="entry name" value="Glu_cys_ligase"/>
</dbReference>
<dbReference type="InterPro" id="IPR006334">
    <property type="entry name" value="Glut_cys_ligase"/>
</dbReference>